<evidence type="ECO:0000256" key="1">
    <source>
        <dbReference type="SAM" id="MobiDB-lite"/>
    </source>
</evidence>
<dbReference type="Proteomes" id="UP000675968">
    <property type="component" value="Unassembled WGS sequence"/>
</dbReference>
<dbReference type="EMBL" id="JAGVWC010000012">
    <property type="protein sequence ID" value="MBS3062071.1"/>
    <property type="molecule type" value="Genomic_DNA"/>
</dbReference>
<name>A0A8T4L5F2_9ARCH</name>
<accession>A0A8T4L5F2</accession>
<reference evidence="2" key="1">
    <citation type="submission" date="2021-03" db="EMBL/GenBank/DDBJ databases">
        <authorList>
            <person name="Jaffe A."/>
        </authorList>
    </citation>
    <scope>NUCLEOTIDE SEQUENCE</scope>
    <source>
        <strain evidence="2">RIFCSPLOWO2_01_FULL_AR10_48_17</strain>
    </source>
</reference>
<evidence type="ECO:0000313" key="3">
    <source>
        <dbReference type="Proteomes" id="UP000675968"/>
    </source>
</evidence>
<sequence length="209" mass="24320">MIQIRKKTKQTRSSGFLPVKVPTPPKPFSAKGYVLSHPTLTGRVLSNVLERAYSENTLNAMRTRLRKDGWRLPRLQKDRSKMRRKKSELEAFVRVHYSLGKTETARLASERFGRRIPPHTIDYVQQQLKAEMGRVPYRKSTHTGHFSELDSKTREPVTKSDQIRKKMVKDPRVSDKALTAQFKVSQVLVSRIRRQLFGATRIQPKRKKK</sequence>
<protein>
    <submittedName>
        <fullName evidence="2">Uncharacterized protein</fullName>
    </submittedName>
</protein>
<organism evidence="2 3">
    <name type="scientific">Candidatus Iainarchaeum sp</name>
    <dbReference type="NCBI Taxonomy" id="3101447"/>
    <lineage>
        <taxon>Archaea</taxon>
        <taxon>Candidatus Iainarchaeota</taxon>
        <taxon>Candidatus Iainarchaeia</taxon>
        <taxon>Candidatus Iainarchaeales</taxon>
        <taxon>Candidatus Iainarchaeaceae</taxon>
        <taxon>Candidatus Iainarchaeum</taxon>
    </lineage>
</organism>
<gene>
    <name evidence="2" type="ORF">J4215_05810</name>
</gene>
<evidence type="ECO:0000313" key="2">
    <source>
        <dbReference type="EMBL" id="MBS3062071.1"/>
    </source>
</evidence>
<feature type="region of interest" description="Disordered" evidence="1">
    <location>
        <begin position="1"/>
        <end position="22"/>
    </location>
</feature>
<reference evidence="2" key="2">
    <citation type="submission" date="2021-05" db="EMBL/GenBank/DDBJ databases">
        <title>Protein family content uncovers lineage relationships and bacterial pathway maintenance mechanisms in DPANN archaea.</title>
        <authorList>
            <person name="Castelle C.J."/>
            <person name="Meheust R."/>
            <person name="Jaffe A.L."/>
            <person name="Seitz K."/>
            <person name="Gong X."/>
            <person name="Baker B.J."/>
            <person name="Banfield J.F."/>
        </authorList>
    </citation>
    <scope>NUCLEOTIDE SEQUENCE</scope>
    <source>
        <strain evidence="2">RIFCSPLOWO2_01_FULL_AR10_48_17</strain>
    </source>
</reference>
<dbReference type="AlphaFoldDB" id="A0A8T4L5F2"/>
<proteinExistence type="predicted"/>
<comment type="caution">
    <text evidence="2">The sequence shown here is derived from an EMBL/GenBank/DDBJ whole genome shotgun (WGS) entry which is preliminary data.</text>
</comment>
<feature type="compositionally biased region" description="Basic residues" evidence="1">
    <location>
        <begin position="1"/>
        <end position="10"/>
    </location>
</feature>